<dbReference type="PROSITE" id="PS51318">
    <property type="entry name" value="TAT"/>
    <property type="match status" value="1"/>
</dbReference>
<dbReference type="InterPro" id="IPR035992">
    <property type="entry name" value="Ricin_B-like_lectins"/>
</dbReference>
<dbReference type="AlphaFoldDB" id="A0AAU1ZRF3"/>
<feature type="chain" id="PRO_5043950823" description="Ricin B lectin domain-containing protein" evidence="1">
    <location>
        <begin position="34"/>
        <end position="167"/>
    </location>
</feature>
<evidence type="ECO:0000256" key="1">
    <source>
        <dbReference type="SAM" id="SignalP"/>
    </source>
</evidence>
<sequence length="167" mass="18729">MRNPLRRRLVTWLTTVAASAATLVGVSGTPAQAVVWSEPGYLRTQTDRCLQAVTDGVRTAPCTQINNRASFKWRMEIDGKHPGLVRFLLEGSGFCLDSNNVTVYHTPCEAEWIGQYWHLSNTTSTFLWGNNSSRFMTGWDAGNVSMEPRGANQSAMIFKQVWRFDPV</sequence>
<evidence type="ECO:0008006" key="3">
    <source>
        <dbReference type="Google" id="ProtNLM"/>
    </source>
</evidence>
<feature type="signal peptide" evidence="1">
    <location>
        <begin position="1"/>
        <end position="33"/>
    </location>
</feature>
<accession>A0AAU1ZRF3</accession>
<evidence type="ECO:0000313" key="2">
    <source>
        <dbReference type="EMBL" id="WTT14727.1"/>
    </source>
</evidence>
<dbReference type="Gene3D" id="2.80.10.50">
    <property type="match status" value="1"/>
</dbReference>
<keyword evidence="1" id="KW-0732">Signal</keyword>
<organism evidence="2">
    <name type="scientific">Streptomyces sp. NBC_00093</name>
    <dbReference type="NCBI Taxonomy" id="2975649"/>
    <lineage>
        <taxon>Bacteria</taxon>
        <taxon>Bacillati</taxon>
        <taxon>Actinomycetota</taxon>
        <taxon>Actinomycetes</taxon>
        <taxon>Kitasatosporales</taxon>
        <taxon>Streptomycetaceae</taxon>
        <taxon>Streptomyces</taxon>
    </lineage>
</organism>
<dbReference type="SUPFAM" id="SSF50370">
    <property type="entry name" value="Ricin B-like lectins"/>
    <property type="match status" value="1"/>
</dbReference>
<dbReference type="PROSITE" id="PS50231">
    <property type="entry name" value="RICIN_B_LECTIN"/>
    <property type="match status" value="1"/>
</dbReference>
<dbReference type="InterPro" id="IPR006311">
    <property type="entry name" value="TAT_signal"/>
</dbReference>
<dbReference type="EMBL" id="CP108222">
    <property type="protein sequence ID" value="WTT14727.1"/>
    <property type="molecule type" value="Genomic_DNA"/>
</dbReference>
<proteinExistence type="predicted"/>
<gene>
    <name evidence="2" type="ORF">OHA22_03920</name>
</gene>
<reference evidence="2" key="1">
    <citation type="submission" date="2022-10" db="EMBL/GenBank/DDBJ databases">
        <title>The complete genomes of actinobacterial strains from the NBC collection.</title>
        <authorList>
            <person name="Joergensen T.S."/>
            <person name="Alvarez Arevalo M."/>
            <person name="Sterndorff E.B."/>
            <person name="Faurdal D."/>
            <person name="Vuksanovic O."/>
            <person name="Mourched A.-S."/>
            <person name="Charusanti P."/>
            <person name="Shaw S."/>
            <person name="Blin K."/>
            <person name="Weber T."/>
        </authorList>
    </citation>
    <scope>NUCLEOTIDE SEQUENCE</scope>
    <source>
        <strain evidence="2">NBC_00093</strain>
    </source>
</reference>
<name>A0AAU1ZRF3_9ACTN</name>
<protein>
    <recommendedName>
        <fullName evidence="3">Ricin B lectin domain-containing protein</fullName>
    </recommendedName>
</protein>